<gene>
    <name evidence="1" type="ORF">PATL70BA_1832</name>
</gene>
<dbReference type="KEGG" id="cbar:PATL70BA_1832"/>
<sequence>MYAKVLLYSFDTLTNGQVKKIAGRQSFLLFRKDNAMLMR</sequence>
<keyword evidence="2" id="KW-1185">Reference proteome</keyword>
<dbReference type="AlphaFoldDB" id="A0A3P7NXP0"/>
<accession>A0A3P7NXP0</accession>
<evidence type="ECO:0000313" key="2">
    <source>
        <dbReference type="Proteomes" id="UP000279029"/>
    </source>
</evidence>
<protein>
    <submittedName>
        <fullName evidence="1">Uncharacterized protein</fullName>
    </submittedName>
</protein>
<evidence type="ECO:0000313" key="1">
    <source>
        <dbReference type="EMBL" id="VDN47725.1"/>
    </source>
</evidence>
<organism evidence="1 2">
    <name type="scientific">Petrocella atlantisensis</name>
    <dbReference type="NCBI Taxonomy" id="2173034"/>
    <lineage>
        <taxon>Bacteria</taxon>
        <taxon>Bacillati</taxon>
        <taxon>Bacillota</taxon>
        <taxon>Clostridia</taxon>
        <taxon>Lachnospirales</taxon>
        <taxon>Vallitaleaceae</taxon>
        <taxon>Petrocella</taxon>
    </lineage>
</organism>
<name>A0A3P7NXP0_9FIRM</name>
<reference evidence="1 2" key="1">
    <citation type="submission" date="2018-09" db="EMBL/GenBank/DDBJ databases">
        <authorList>
            <person name="Postec A."/>
        </authorList>
    </citation>
    <scope>NUCLEOTIDE SEQUENCE [LARGE SCALE GENOMIC DNA]</scope>
    <source>
        <strain evidence="1">70B-A</strain>
    </source>
</reference>
<dbReference type="EMBL" id="LR130778">
    <property type="protein sequence ID" value="VDN47725.1"/>
    <property type="molecule type" value="Genomic_DNA"/>
</dbReference>
<proteinExistence type="predicted"/>
<dbReference type="Proteomes" id="UP000279029">
    <property type="component" value="Chromosome"/>
</dbReference>